<dbReference type="Proteomes" id="UP000018888">
    <property type="component" value="Unassembled WGS sequence"/>
</dbReference>
<evidence type="ECO:0000313" key="2">
    <source>
        <dbReference type="EMBL" id="POG59637.1"/>
    </source>
</evidence>
<reference evidence="2 3" key="1">
    <citation type="journal article" date="2013" name="Proc. Natl. Acad. Sci. U.S.A.">
        <title>Genome of an arbuscular mycorrhizal fungus provides insight into the oldest plant symbiosis.</title>
        <authorList>
            <person name="Tisserant E."/>
            <person name="Malbreil M."/>
            <person name="Kuo A."/>
            <person name="Kohler A."/>
            <person name="Symeonidi A."/>
            <person name="Balestrini R."/>
            <person name="Charron P."/>
            <person name="Duensing N."/>
            <person name="Frei Dit Frey N."/>
            <person name="Gianinazzi-Pearson V."/>
            <person name="Gilbert L.B."/>
            <person name="Handa Y."/>
            <person name="Herr J.R."/>
            <person name="Hijri M."/>
            <person name="Koul R."/>
            <person name="Kawaguchi M."/>
            <person name="Krajinski F."/>
            <person name="Lammers P.J."/>
            <person name="Masclaux F.G."/>
            <person name="Murat C."/>
            <person name="Morin E."/>
            <person name="Ndikumana S."/>
            <person name="Pagni M."/>
            <person name="Petitpierre D."/>
            <person name="Requena N."/>
            <person name="Rosikiewicz P."/>
            <person name="Riley R."/>
            <person name="Saito K."/>
            <person name="San Clemente H."/>
            <person name="Shapiro H."/>
            <person name="van Tuinen D."/>
            <person name="Becard G."/>
            <person name="Bonfante P."/>
            <person name="Paszkowski U."/>
            <person name="Shachar-Hill Y.Y."/>
            <person name="Tuskan G.A."/>
            <person name="Young P.W."/>
            <person name="Sanders I.R."/>
            <person name="Henrissat B."/>
            <person name="Rensing S.A."/>
            <person name="Grigoriev I.V."/>
            <person name="Corradi N."/>
            <person name="Roux C."/>
            <person name="Martin F."/>
        </authorList>
    </citation>
    <scope>NUCLEOTIDE SEQUENCE [LARGE SCALE GENOMIC DNA]</scope>
    <source>
        <strain evidence="2 3">DAOM 197198</strain>
    </source>
</reference>
<dbReference type="AlphaFoldDB" id="A0A2P4P2M7"/>
<protein>
    <submittedName>
        <fullName evidence="2">Uncharacterized protein</fullName>
    </submittedName>
</protein>
<feature type="region of interest" description="Disordered" evidence="1">
    <location>
        <begin position="258"/>
        <end position="286"/>
    </location>
</feature>
<proteinExistence type="predicted"/>
<evidence type="ECO:0000256" key="1">
    <source>
        <dbReference type="SAM" id="MobiDB-lite"/>
    </source>
</evidence>
<organism evidence="2 3">
    <name type="scientific">Rhizophagus irregularis (strain DAOM 181602 / DAOM 197198 / MUCL 43194)</name>
    <name type="common">Arbuscular mycorrhizal fungus</name>
    <name type="synonym">Glomus intraradices</name>
    <dbReference type="NCBI Taxonomy" id="747089"/>
    <lineage>
        <taxon>Eukaryota</taxon>
        <taxon>Fungi</taxon>
        <taxon>Fungi incertae sedis</taxon>
        <taxon>Mucoromycota</taxon>
        <taxon>Glomeromycotina</taxon>
        <taxon>Glomeromycetes</taxon>
        <taxon>Glomerales</taxon>
        <taxon>Glomeraceae</taxon>
        <taxon>Rhizophagus</taxon>
    </lineage>
</organism>
<dbReference type="EMBL" id="AUPC02000439">
    <property type="protein sequence ID" value="POG59637.1"/>
    <property type="molecule type" value="Genomic_DNA"/>
</dbReference>
<comment type="caution">
    <text evidence="2">The sequence shown here is derived from an EMBL/GenBank/DDBJ whole genome shotgun (WGS) entry which is preliminary data.</text>
</comment>
<accession>A0A2P4P2M7</accession>
<gene>
    <name evidence="2" type="ORF">GLOIN_2v1788911</name>
</gene>
<feature type="compositionally biased region" description="Basic and acidic residues" evidence="1">
    <location>
        <begin position="258"/>
        <end position="267"/>
    </location>
</feature>
<sequence>MDKKKGVGKGDIGGAIARYRYCEALAEPIKHLHYTHGLDYPDYGFKIPINQDITSQKDIVVHTVEQYNPVPAGFFPLKYKDIIPKEPLYTSAGDFIIPGSHQWFTRMYQLDLARKAAQPPKLTLEDHRQLLLQEEARIANQITEKRKAESLLHGTTVKHLYRRDRAKKWHTLRNDYYHQNMSKFEQYFDKTKDKIVSQNDIAFQLRLHKEMTDFSDAFILGKKIRIATRTTNEEKYVPYKYGNEFIENPSYEDSRAITSDDTKEIERRPHKHLTTTSTITSDDRLK</sequence>
<dbReference type="VEuPathDB" id="FungiDB:RhiirFUN_013976"/>
<reference evidence="2 3" key="2">
    <citation type="journal article" date="2018" name="New Phytol.">
        <title>High intraspecific genome diversity in the model arbuscular mycorrhizal symbiont Rhizophagus irregularis.</title>
        <authorList>
            <person name="Chen E.C.H."/>
            <person name="Morin E."/>
            <person name="Beaudet D."/>
            <person name="Noel J."/>
            <person name="Yildirir G."/>
            <person name="Ndikumana S."/>
            <person name="Charron P."/>
            <person name="St-Onge C."/>
            <person name="Giorgi J."/>
            <person name="Kruger M."/>
            <person name="Marton T."/>
            <person name="Ropars J."/>
            <person name="Grigoriev I.V."/>
            <person name="Hainaut M."/>
            <person name="Henrissat B."/>
            <person name="Roux C."/>
            <person name="Martin F."/>
            <person name="Corradi N."/>
        </authorList>
    </citation>
    <scope>NUCLEOTIDE SEQUENCE [LARGE SCALE GENOMIC DNA]</scope>
    <source>
        <strain evidence="2 3">DAOM 197198</strain>
    </source>
</reference>
<name>A0A2P4P2M7_RHIID</name>
<evidence type="ECO:0000313" key="3">
    <source>
        <dbReference type="Proteomes" id="UP000018888"/>
    </source>
</evidence>
<keyword evidence="3" id="KW-1185">Reference proteome</keyword>